<evidence type="ECO:0000256" key="1">
    <source>
        <dbReference type="ARBA" id="ARBA00004251"/>
    </source>
</evidence>
<keyword evidence="13 20" id="KW-0067">ATP-binding</keyword>
<evidence type="ECO:0000259" key="24">
    <source>
        <dbReference type="PROSITE" id="PS50011"/>
    </source>
</evidence>
<comment type="catalytic activity">
    <reaction evidence="18">
        <text>L-threonyl-[protein] + ATP = O-phospho-L-threonyl-[protein] + ADP + H(+)</text>
        <dbReference type="Rhea" id="RHEA:46608"/>
        <dbReference type="Rhea" id="RHEA-COMP:11060"/>
        <dbReference type="Rhea" id="RHEA-COMP:11605"/>
        <dbReference type="ChEBI" id="CHEBI:15378"/>
        <dbReference type="ChEBI" id="CHEBI:30013"/>
        <dbReference type="ChEBI" id="CHEBI:30616"/>
        <dbReference type="ChEBI" id="CHEBI:61977"/>
        <dbReference type="ChEBI" id="CHEBI:456216"/>
        <dbReference type="EC" id="2.7.11.1"/>
    </reaction>
</comment>
<dbReference type="GO" id="GO:0004674">
    <property type="term" value="F:protein serine/threonine kinase activity"/>
    <property type="evidence" value="ECO:0007669"/>
    <property type="project" value="UniProtKB-KW"/>
</dbReference>
<dbReference type="PROSITE" id="PS50011">
    <property type="entry name" value="PROTEIN_KINASE_DOM"/>
    <property type="match status" value="1"/>
</dbReference>
<evidence type="ECO:0000256" key="21">
    <source>
        <dbReference type="SAM" id="MobiDB-lite"/>
    </source>
</evidence>
<gene>
    <name evidence="25" type="ORF">M6B38_370665</name>
</gene>
<dbReference type="CDD" id="cd14066">
    <property type="entry name" value="STKc_IRAK"/>
    <property type="match status" value="1"/>
</dbReference>
<feature type="domain" description="Protein kinase" evidence="24">
    <location>
        <begin position="353"/>
        <end position="632"/>
    </location>
</feature>
<dbReference type="PROSITE" id="PS00107">
    <property type="entry name" value="PROTEIN_KINASE_ATP"/>
    <property type="match status" value="1"/>
</dbReference>
<evidence type="ECO:0000256" key="20">
    <source>
        <dbReference type="PROSITE-ProRule" id="PRU10141"/>
    </source>
</evidence>
<dbReference type="EMBL" id="JANAVB010020600">
    <property type="protein sequence ID" value="KAJ6826770.1"/>
    <property type="molecule type" value="Genomic_DNA"/>
</dbReference>
<evidence type="ECO:0000256" key="8">
    <source>
        <dbReference type="ARBA" id="ARBA00022692"/>
    </source>
</evidence>
<dbReference type="InterPro" id="IPR013320">
    <property type="entry name" value="ConA-like_dom_sf"/>
</dbReference>
<dbReference type="InterPro" id="IPR011009">
    <property type="entry name" value="Kinase-like_dom_sf"/>
</dbReference>
<dbReference type="PANTHER" id="PTHR27007">
    <property type="match status" value="1"/>
</dbReference>
<dbReference type="SUPFAM" id="SSF56112">
    <property type="entry name" value="Protein kinase-like (PK-like)"/>
    <property type="match status" value="1"/>
</dbReference>
<evidence type="ECO:0000256" key="12">
    <source>
        <dbReference type="ARBA" id="ARBA00022777"/>
    </source>
</evidence>
<dbReference type="GO" id="GO:0030246">
    <property type="term" value="F:carbohydrate binding"/>
    <property type="evidence" value="ECO:0007669"/>
    <property type="project" value="UniProtKB-KW"/>
</dbReference>
<organism evidence="25 26">
    <name type="scientific">Iris pallida</name>
    <name type="common">Sweet iris</name>
    <dbReference type="NCBI Taxonomy" id="29817"/>
    <lineage>
        <taxon>Eukaryota</taxon>
        <taxon>Viridiplantae</taxon>
        <taxon>Streptophyta</taxon>
        <taxon>Embryophyta</taxon>
        <taxon>Tracheophyta</taxon>
        <taxon>Spermatophyta</taxon>
        <taxon>Magnoliopsida</taxon>
        <taxon>Liliopsida</taxon>
        <taxon>Asparagales</taxon>
        <taxon>Iridaceae</taxon>
        <taxon>Iridoideae</taxon>
        <taxon>Irideae</taxon>
        <taxon>Iris</taxon>
    </lineage>
</organism>
<evidence type="ECO:0000256" key="18">
    <source>
        <dbReference type="ARBA" id="ARBA00047899"/>
    </source>
</evidence>
<dbReference type="PROSITE" id="PS00307">
    <property type="entry name" value="LECTIN_LEGUME_BETA"/>
    <property type="match status" value="1"/>
</dbReference>
<evidence type="ECO:0000256" key="2">
    <source>
        <dbReference type="ARBA" id="ARBA00008536"/>
    </source>
</evidence>
<comment type="catalytic activity">
    <reaction evidence="19">
        <text>L-seryl-[protein] + ATP = O-phospho-L-seryl-[protein] + ADP + H(+)</text>
        <dbReference type="Rhea" id="RHEA:17989"/>
        <dbReference type="Rhea" id="RHEA-COMP:9863"/>
        <dbReference type="Rhea" id="RHEA-COMP:11604"/>
        <dbReference type="ChEBI" id="CHEBI:15378"/>
        <dbReference type="ChEBI" id="CHEBI:29999"/>
        <dbReference type="ChEBI" id="CHEBI:30616"/>
        <dbReference type="ChEBI" id="CHEBI:83421"/>
        <dbReference type="ChEBI" id="CHEBI:456216"/>
        <dbReference type="EC" id="2.7.11.1"/>
    </reaction>
</comment>
<evidence type="ECO:0000256" key="23">
    <source>
        <dbReference type="SAM" id="SignalP"/>
    </source>
</evidence>
<dbReference type="InterPro" id="IPR017441">
    <property type="entry name" value="Protein_kinase_ATP_BS"/>
</dbReference>
<dbReference type="GO" id="GO:0005886">
    <property type="term" value="C:plasma membrane"/>
    <property type="evidence" value="ECO:0007669"/>
    <property type="project" value="UniProtKB-SubCell"/>
</dbReference>
<evidence type="ECO:0000256" key="7">
    <source>
        <dbReference type="ARBA" id="ARBA00022679"/>
    </source>
</evidence>
<dbReference type="SMART" id="SM00220">
    <property type="entry name" value="S_TKc"/>
    <property type="match status" value="1"/>
</dbReference>
<evidence type="ECO:0000256" key="17">
    <source>
        <dbReference type="ARBA" id="ARBA00023180"/>
    </source>
</evidence>
<comment type="caution">
    <text evidence="25">The sequence shown here is derived from an EMBL/GenBank/DDBJ whole genome shotgun (WGS) entry which is preliminary data.</text>
</comment>
<dbReference type="InterPro" id="IPR000719">
    <property type="entry name" value="Prot_kinase_dom"/>
</dbReference>
<comment type="similarity">
    <text evidence="3">In the C-terminal section; belongs to the protein kinase superfamily. Ser/Thr protein kinase family.</text>
</comment>
<keyword evidence="10" id="KW-0430">Lectin</keyword>
<evidence type="ECO:0000256" key="13">
    <source>
        <dbReference type="ARBA" id="ARBA00022840"/>
    </source>
</evidence>
<dbReference type="InterPro" id="IPR050528">
    <property type="entry name" value="L-type_Lectin-RKs"/>
</dbReference>
<evidence type="ECO:0000256" key="10">
    <source>
        <dbReference type="ARBA" id="ARBA00022734"/>
    </source>
</evidence>
<keyword evidence="7" id="KW-0808">Transferase</keyword>
<keyword evidence="8 22" id="KW-0812">Transmembrane</keyword>
<keyword evidence="6" id="KW-0723">Serine/threonine-protein kinase</keyword>
<dbReference type="PROSITE" id="PS00108">
    <property type="entry name" value="PROTEIN_KINASE_ST"/>
    <property type="match status" value="1"/>
</dbReference>
<dbReference type="FunFam" id="1.10.510.10:FF:000108">
    <property type="entry name" value="L-type lectin-domain containing receptor kinase S.4"/>
    <property type="match status" value="1"/>
</dbReference>
<dbReference type="Gene3D" id="1.10.510.10">
    <property type="entry name" value="Transferase(Phosphotransferase) domain 1"/>
    <property type="match status" value="1"/>
</dbReference>
<proteinExistence type="inferred from homology"/>
<keyword evidence="5" id="KW-1003">Cell membrane</keyword>
<evidence type="ECO:0000256" key="3">
    <source>
        <dbReference type="ARBA" id="ARBA00010217"/>
    </source>
</evidence>
<dbReference type="Pfam" id="PF00139">
    <property type="entry name" value="Lectin_legB"/>
    <property type="match status" value="1"/>
</dbReference>
<evidence type="ECO:0000256" key="19">
    <source>
        <dbReference type="ARBA" id="ARBA00048679"/>
    </source>
</evidence>
<dbReference type="Gene3D" id="2.60.120.200">
    <property type="match status" value="1"/>
</dbReference>
<dbReference type="InterPro" id="IPR008271">
    <property type="entry name" value="Ser/Thr_kinase_AS"/>
</dbReference>
<dbReference type="AlphaFoldDB" id="A0AAX6GDF2"/>
<keyword evidence="12 25" id="KW-0418">Kinase</keyword>
<dbReference type="Gene3D" id="3.30.200.20">
    <property type="entry name" value="Phosphorylase Kinase, domain 1"/>
    <property type="match status" value="1"/>
</dbReference>
<dbReference type="FunFam" id="2.60.120.200:FF:000051">
    <property type="entry name" value="L-type lectin-domain containing receptor kinase V.9"/>
    <property type="match status" value="1"/>
</dbReference>
<comment type="subcellular location">
    <subcellularLocation>
        <location evidence="1">Cell membrane</location>
        <topology evidence="1">Single-pass type I membrane protein</topology>
    </subcellularLocation>
</comment>
<evidence type="ECO:0000256" key="16">
    <source>
        <dbReference type="ARBA" id="ARBA00023170"/>
    </source>
</evidence>
<keyword evidence="15 22" id="KW-0472">Membrane</keyword>
<keyword evidence="17" id="KW-0325">Glycoprotein</keyword>
<dbReference type="GO" id="GO:0005524">
    <property type="term" value="F:ATP binding"/>
    <property type="evidence" value="ECO:0007669"/>
    <property type="project" value="UniProtKB-UniRule"/>
</dbReference>
<feature type="signal peptide" evidence="23">
    <location>
        <begin position="1"/>
        <end position="20"/>
    </location>
</feature>
<dbReference type="Pfam" id="PF00069">
    <property type="entry name" value="Pkinase"/>
    <property type="match status" value="1"/>
</dbReference>
<sequence>MVHALLLSSSLAIIAHLAVASTSGSFVFNGFRGADLSVDGVSSIDPGGLLLLTNDTKLAMGHAFFPAPFDFVNSSTGSPLSFSTMFVFAIVPSVADVKSHGLAFVVSPSKNFKGAHPSQYLGLFNLTSNGDPTNRIVAVELDTVQNIEYDDIDDNHVGIDVNSLRSVNSAPASYAVAGSPRGREFKNLSLTSGQPMRLWVDYDGREMRLDVTLSPADVPKPPTPLLSSKLNLSSFLGAGGMYVGFSAANGGVTATNYVLGWSFSLNGRAKELDAVSKLPSLPHVERADRRLRMWRVMLPVGFSVSLLLSIIVVGLALLIRSTVKYSEVREDWELEYGPHRISYKDLYRATRGFRDENMLGEGGFGSVYRGVLPGSNLEIAVKRVSNESKQGMKEFVAEIVSIGRVRHRNLVQLLGYSRRRGELLLVYDYMPNGSLDRYLFNRPEVLLGWSQRFRAIKGIAAGLLYLHEEWEQVVLHRDIKASNVLLDGDFNARLGDFGLARLYDHGSNVQATHVVGTLGYIAPELSRRGKATVNSDVYGFGAFVLEVACGRRPYEIKPSGEEMDLVEWVLEFSKRGEIVEARDRRLRDDYVAEEMELALRLGLLCSHPVATSRPSMRQVVQYLNGDVPVPGLSEEDVQVFGSMNPNKISALCRSVACDPVDGAQSSGDELPLPETTRLSGGR</sequence>
<keyword evidence="14 22" id="KW-1133">Transmembrane helix</keyword>
<keyword evidence="26" id="KW-1185">Reference proteome</keyword>
<dbReference type="CDD" id="cd06899">
    <property type="entry name" value="lectin_legume_LecRK_Arcelin_ConA"/>
    <property type="match status" value="1"/>
</dbReference>
<dbReference type="EC" id="2.7.11.1" evidence="4"/>
<evidence type="ECO:0000256" key="5">
    <source>
        <dbReference type="ARBA" id="ARBA00022475"/>
    </source>
</evidence>
<reference evidence="25" key="1">
    <citation type="journal article" date="2023" name="GigaByte">
        <title>Genome assembly of the bearded iris, Iris pallida Lam.</title>
        <authorList>
            <person name="Bruccoleri R.E."/>
            <person name="Oakeley E.J."/>
            <person name="Faust A.M.E."/>
            <person name="Altorfer M."/>
            <person name="Dessus-Babus S."/>
            <person name="Burckhardt D."/>
            <person name="Oertli M."/>
            <person name="Naumann U."/>
            <person name="Petersen F."/>
            <person name="Wong J."/>
        </authorList>
    </citation>
    <scope>NUCLEOTIDE SEQUENCE</scope>
    <source>
        <strain evidence="25">GSM-AAB239-AS_SAM_17_03QT</strain>
    </source>
</reference>
<evidence type="ECO:0000256" key="6">
    <source>
        <dbReference type="ARBA" id="ARBA00022527"/>
    </source>
</evidence>
<name>A0AAX6GDF2_IRIPA</name>
<reference evidence="25" key="2">
    <citation type="submission" date="2023-04" db="EMBL/GenBank/DDBJ databases">
        <authorList>
            <person name="Bruccoleri R.E."/>
            <person name="Oakeley E.J."/>
            <person name="Faust A.-M."/>
            <person name="Dessus-Babus S."/>
            <person name="Altorfer M."/>
            <person name="Burckhardt D."/>
            <person name="Oertli M."/>
            <person name="Naumann U."/>
            <person name="Petersen F."/>
            <person name="Wong J."/>
        </authorList>
    </citation>
    <scope>NUCLEOTIDE SEQUENCE</scope>
    <source>
        <strain evidence="25">GSM-AAB239-AS_SAM_17_03QT</strain>
        <tissue evidence="25">Leaf</tissue>
    </source>
</reference>
<dbReference type="InterPro" id="IPR001220">
    <property type="entry name" value="Legume_lectin_dom"/>
</dbReference>
<evidence type="ECO:0000256" key="9">
    <source>
        <dbReference type="ARBA" id="ARBA00022729"/>
    </source>
</evidence>
<evidence type="ECO:0000256" key="15">
    <source>
        <dbReference type="ARBA" id="ARBA00023136"/>
    </source>
</evidence>
<keyword evidence="11 20" id="KW-0547">Nucleotide-binding</keyword>
<protein>
    <recommendedName>
        <fullName evidence="4">non-specific serine/threonine protein kinase</fullName>
        <ecNumber evidence="4">2.7.11.1</ecNumber>
    </recommendedName>
</protein>
<feature type="binding site" evidence="20">
    <location>
        <position position="382"/>
    </location>
    <ligand>
        <name>ATP</name>
        <dbReference type="ChEBI" id="CHEBI:30616"/>
    </ligand>
</feature>
<feature type="transmembrane region" description="Helical" evidence="22">
    <location>
        <begin position="296"/>
        <end position="319"/>
    </location>
</feature>
<dbReference type="InterPro" id="IPR019825">
    <property type="entry name" value="Lectin_legB_Mn/Ca_BS"/>
</dbReference>
<dbReference type="Proteomes" id="UP001140949">
    <property type="component" value="Unassembled WGS sequence"/>
</dbReference>
<evidence type="ECO:0000313" key="26">
    <source>
        <dbReference type="Proteomes" id="UP001140949"/>
    </source>
</evidence>
<evidence type="ECO:0000256" key="22">
    <source>
        <dbReference type="SAM" id="Phobius"/>
    </source>
</evidence>
<evidence type="ECO:0000313" key="25">
    <source>
        <dbReference type="EMBL" id="KAJ6826770.1"/>
    </source>
</evidence>
<feature type="region of interest" description="Disordered" evidence="21">
    <location>
        <begin position="662"/>
        <end position="682"/>
    </location>
</feature>
<keyword evidence="16 25" id="KW-0675">Receptor</keyword>
<comment type="similarity">
    <text evidence="2">In the N-terminal section; belongs to the leguminous lectin family.</text>
</comment>
<evidence type="ECO:0000256" key="4">
    <source>
        <dbReference type="ARBA" id="ARBA00012513"/>
    </source>
</evidence>
<dbReference type="SUPFAM" id="SSF49899">
    <property type="entry name" value="Concanavalin A-like lectins/glucanases"/>
    <property type="match status" value="1"/>
</dbReference>
<feature type="chain" id="PRO_5043533909" description="non-specific serine/threonine protein kinase" evidence="23">
    <location>
        <begin position="21"/>
        <end position="682"/>
    </location>
</feature>
<dbReference type="FunFam" id="3.30.200.20:FF:000112">
    <property type="entry name" value="Lectin-domain containing receptor kinase A4.3"/>
    <property type="match status" value="1"/>
</dbReference>
<evidence type="ECO:0000256" key="11">
    <source>
        <dbReference type="ARBA" id="ARBA00022741"/>
    </source>
</evidence>
<evidence type="ECO:0000256" key="14">
    <source>
        <dbReference type="ARBA" id="ARBA00022989"/>
    </source>
</evidence>
<accession>A0AAX6GDF2</accession>
<keyword evidence="9 23" id="KW-0732">Signal</keyword>